<dbReference type="InterPro" id="IPR050330">
    <property type="entry name" value="Bact_OuterMem_StrucFunc"/>
</dbReference>
<protein>
    <submittedName>
        <fullName evidence="6">Outer membrane protein OmpA</fullName>
    </submittedName>
</protein>
<dbReference type="InterPro" id="IPR036737">
    <property type="entry name" value="OmpA-like_sf"/>
</dbReference>
<dbReference type="GO" id="GO:0009279">
    <property type="term" value="C:cell outer membrane"/>
    <property type="evidence" value="ECO:0007669"/>
    <property type="project" value="UniProtKB-SubCell"/>
</dbReference>
<organism evidence="6 7">
    <name type="scientific">Actinoplanes regularis</name>
    <dbReference type="NCBI Taxonomy" id="52697"/>
    <lineage>
        <taxon>Bacteria</taxon>
        <taxon>Bacillati</taxon>
        <taxon>Actinomycetota</taxon>
        <taxon>Actinomycetes</taxon>
        <taxon>Micromonosporales</taxon>
        <taxon>Micromonosporaceae</taxon>
        <taxon>Actinoplanes</taxon>
    </lineage>
</organism>
<dbReference type="PROSITE" id="PS51123">
    <property type="entry name" value="OMPA_2"/>
    <property type="match status" value="1"/>
</dbReference>
<name>A0A238W198_9ACTN</name>
<keyword evidence="3" id="KW-0998">Cell outer membrane</keyword>
<dbReference type="OrthoDB" id="5166631at2"/>
<sequence>MTTTAAHPKRRIWLAALVAVLGLTGIVAGQAGPNRHRIENDLAHRSVQALAAAGQDDARVSFAGRDALVVTGSPAEADQVRTIVAAVTGVRAVHVSVEAAEVARTPAAVLLAASGERAVLTGTVPTAEMRTTLRDAADAAFGAGVVDDRLTVAGTVAADNALSALPALLRSLPAGVPDLSVRLEAGALTLSGTAPSEAARTALTTAAGRTGVPVTDRMTVAALQPRLSAVAPLTFRTGSAELTPASRKSLRQIADLLTANPSTDLRVEGHTDSRGSRATNLRVSRARADAVRSGLLKLGVAADRLSTVGYGEARPKVANDSPTHRAENRRVELAVVKS</sequence>
<evidence type="ECO:0000256" key="2">
    <source>
        <dbReference type="ARBA" id="ARBA00023136"/>
    </source>
</evidence>
<gene>
    <name evidence="6" type="ORF">SAMN06264365_10263</name>
</gene>
<dbReference type="SUPFAM" id="SSF103088">
    <property type="entry name" value="OmpA-like"/>
    <property type="match status" value="1"/>
</dbReference>
<feature type="domain" description="OmpA-like" evidence="5">
    <location>
        <begin position="222"/>
        <end position="338"/>
    </location>
</feature>
<dbReference type="CDD" id="cd07185">
    <property type="entry name" value="OmpA_C-like"/>
    <property type="match status" value="1"/>
</dbReference>
<evidence type="ECO:0000256" key="1">
    <source>
        <dbReference type="ARBA" id="ARBA00004442"/>
    </source>
</evidence>
<dbReference type="Pfam" id="PF04972">
    <property type="entry name" value="BON"/>
    <property type="match status" value="2"/>
</dbReference>
<comment type="subcellular location">
    <subcellularLocation>
        <location evidence="1">Cell outer membrane</location>
    </subcellularLocation>
</comment>
<dbReference type="PANTHER" id="PTHR30329:SF21">
    <property type="entry name" value="LIPOPROTEIN YIAD-RELATED"/>
    <property type="match status" value="1"/>
</dbReference>
<evidence type="ECO:0000259" key="5">
    <source>
        <dbReference type="PROSITE" id="PS51123"/>
    </source>
</evidence>
<dbReference type="InterPro" id="IPR006664">
    <property type="entry name" value="OMP_bac"/>
</dbReference>
<evidence type="ECO:0000313" key="6">
    <source>
        <dbReference type="EMBL" id="SNR40171.1"/>
    </source>
</evidence>
<dbReference type="InterPro" id="IPR006665">
    <property type="entry name" value="OmpA-like"/>
</dbReference>
<accession>A0A238W198</accession>
<evidence type="ECO:0000256" key="3">
    <source>
        <dbReference type="ARBA" id="ARBA00023237"/>
    </source>
</evidence>
<reference evidence="6 7" key="1">
    <citation type="submission" date="2017-06" db="EMBL/GenBank/DDBJ databases">
        <authorList>
            <person name="Kim H.J."/>
            <person name="Triplett B.A."/>
        </authorList>
    </citation>
    <scope>NUCLEOTIDE SEQUENCE [LARGE SCALE GENOMIC DNA]</scope>
    <source>
        <strain evidence="6 7">DSM 43151</strain>
    </source>
</reference>
<evidence type="ECO:0000256" key="4">
    <source>
        <dbReference type="PROSITE-ProRule" id="PRU00473"/>
    </source>
</evidence>
<dbReference type="InterPro" id="IPR007055">
    <property type="entry name" value="BON_dom"/>
</dbReference>
<dbReference type="RefSeq" id="WP_089291927.1">
    <property type="nucleotide sequence ID" value="NZ_BOMU01000034.1"/>
</dbReference>
<dbReference type="EMBL" id="FZNR01000002">
    <property type="protein sequence ID" value="SNR40171.1"/>
    <property type="molecule type" value="Genomic_DNA"/>
</dbReference>
<dbReference type="AlphaFoldDB" id="A0A238W198"/>
<evidence type="ECO:0000313" key="7">
    <source>
        <dbReference type="Proteomes" id="UP000198415"/>
    </source>
</evidence>
<proteinExistence type="predicted"/>
<dbReference type="PANTHER" id="PTHR30329">
    <property type="entry name" value="STATOR ELEMENT OF FLAGELLAR MOTOR COMPLEX"/>
    <property type="match status" value="1"/>
</dbReference>
<dbReference type="Gene3D" id="3.40.1520.20">
    <property type="match status" value="1"/>
</dbReference>
<keyword evidence="2 4" id="KW-0472">Membrane</keyword>
<dbReference type="Pfam" id="PF00691">
    <property type="entry name" value="OmpA"/>
    <property type="match status" value="1"/>
</dbReference>
<keyword evidence="7" id="KW-1185">Reference proteome</keyword>
<dbReference type="PRINTS" id="PR01021">
    <property type="entry name" value="OMPADOMAIN"/>
</dbReference>
<dbReference type="Gene3D" id="3.30.1330.60">
    <property type="entry name" value="OmpA-like domain"/>
    <property type="match status" value="1"/>
</dbReference>
<dbReference type="Proteomes" id="UP000198415">
    <property type="component" value="Unassembled WGS sequence"/>
</dbReference>